<evidence type="ECO:0000259" key="1">
    <source>
        <dbReference type="Pfam" id="PF00534"/>
    </source>
</evidence>
<gene>
    <name evidence="2" type="ORF">IQ230_11705</name>
</gene>
<keyword evidence="3" id="KW-1185">Reference proteome</keyword>
<dbReference type="Gene3D" id="3.40.50.2000">
    <property type="entry name" value="Glycogen Phosphorylase B"/>
    <property type="match status" value="2"/>
</dbReference>
<sequence>MHKLLVIPGWCKSLGGNTVSLLAMVKGFEQYGESNQICILTQAGSLIEEYLQQKNLGHCLTTIPAQDQRQFVQRALNWVSQQPHDYPLLLENCATSKTLPAIALHIISLRLSRRPVYYMFRDLAISHNSLGNLSRNAVFACLAPRILCNSKFTAENVRGRLGEVQGILHPPIDLDLFNTRPPVGSPPQKLQPILASGARIILTPSRISKDRVNDKNLRLLPIVLAQLKAAGHHYHGVIIGQDTSSEQTRSRALIAQAEDLGVADRFTILPPALDIENYYKYADVVVTLAPREPFGRTVVEAIACGVPVVGSRTGGIGEILNNFAPEWTVNPHDPAAAAETIVHIAHTSNTLKLLAQGQRWVETHCSISGYTRRIMKITGLNSTKLPETELVY</sequence>
<dbReference type="CDD" id="cd03801">
    <property type="entry name" value="GT4_PimA-like"/>
    <property type="match status" value="1"/>
</dbReference>
<dbReference type="Proteomes" id="UP000651156">
    <property type="component" value="Unassembled WGS sequence"/>
</dbReference>
<dbReference type="InterPro" id="IPR001296">
    <property type="entry name" value="Glyco_trans_1"/>
</dbReference>
<reference evidence="2 3" key="1">
    <citation type="submission" date="2020-10" db="EMBL/GenBank/DDBJ databases">
        <authorList>
            <person name="Castelo-Branco R."/>
            <person name="Eusebio N."/>
            <person name="Adriana R."/>
            <person name="Vieira A."/>
            <person name="Brugerolle De Fraissinette N."/>
            <person name="Rezende De Castro R."/>
            <person name="Schneider M.P."/>
            <person name="Vasconcelos V."/>
            <person name="Leao P.N."/>
        </authorList>
    </citation>
    <scope>NUCLEOTIDE SEQUENCE [LARGE SCALE GENOMIC DNA]</scope>
    <source>
        <strain evidence="2 3">LEGE 06123</strain>
    </source>
</reference>
<organism evidence="2 3">
    <name type="scientific">Gloeocapsopsis crepidinum LEGE 06123</name>
    <dbReference type="NCBI Taxonomy" id="588587"/>
    <lineage>
        <taxon>Bacteria</taxon>
        <taxon>Bacillati</taxon>
        <taxon>Cyanobacteriota</taxon>
        <taxon>Cyanophyceae</taxon>
        <taxon>Oscillatoriophycideae</taxon>
        <taxon>Chroococcales</taxon>
        <taxon>Chroococcaceae</taxon>
        <taxon>Gloeocapsopsis</taxon>
    </lineage>
</organism>
<accession>A0ABR9UTW0</accession>
<dbReference type="PANTHER" id="PTHR12526:SF638">
    <property type="entry name" value="SPORE COAT PROTEIN SA"/>
    <property type="match status" value="1"/>
</dbReference>
<dbReference type="EMBL" id="JADEWN010000025">
    <property type="protein sequence ID" value="MBE9191005.1"/>
    <property type="molecule type" value="Genomic_DNA"/>
</dbReference>
<evidence type="ECO:0000313" key="2">
    <source>
        <dbReference type="EMBL" id="MBE9191005.1"/>
    </source>
</evidence>
<comment type="caution">
    <text evidence="2">The sequence shown here is derived from an EMBL/GenBank/DDBJ whole genome shotgun (WGS) entry which is preliminary data.</text>
</comment>
<proteinExistence type="predicted"/>
<dbReference type="PANTHER" id="PTHR12526">
    <property type="entry name" value="GLYCOSYLTRANSFERASE"/>
    <property type="match status" value="1"/>
</dbReference>
<protein>
    <submittedName>
        <fullName evidence="2">Glycosyltransferase family 4 protein</fullName>
    </submittedName>
</protein>
<dbReference type="Pfam" id="PF00534">
    <property type="entry name" value="Glycos_transf_1"/>
    <property type="match status" value="1"/>
</dbReference>
<evidence type="ECO:0000313" key="3">
    <source>
        <dbReference type="Proteomes" id="UP000651156"/>
    </source>
</evidence>
<dbReference type="SUPFAM" id="SSF53756">
    <property type="entry name" value="UDP-Glycosyltransferase/glycogen phosphorylase"/>
    <property type="match status" value="1"/>
</dbReference>
<feature type="domain" description="Glycosyl transferase family 1" evidence="1">
    <location>
        <begin position="212"/>
        <end position="348"/>
    </location>
</feature>
<dbReference type="RefSeq" id="WP_193932168.1">
    <property type="nucleotide sequence ID" value="NZ_CAWPMZ010000051.1"/>
</dbReference>
<name>A0ABR9UTW0_9CHRO</name>